<accession>A0A9D4UXN5</accession>
<keyword evidence="3" id="KW-1185">Reference proteome</keyword>
<feature type="non-terminal residue" evidence="2">
    <location>
        <position position="134"/>
    </location>
</feature>
<protein>
    <submittedName>
        <fullName evidence="2">Uncharacterized protein</fullName>
    </submittedName>
</protein>
<organism evidence="2 3">
    <name type="scientific">Adiantum capillus-veneris</name>
    <name type="common">Maidenhair fern</name>
    <dbReference type="NCBI Taxonomy" id="13818"/>
    <lineage>
        <taxon>Eukaryota</taxon>
        <taxon>Viridiplantae</taxon>
        <taxon>Streptophyta</taxon>
        <taxon>Embryophyta</taxon>
        <taxon>Tracheophyta</taxon>
        <taxon>Polypodiopsida</taxon>
        <taxon>Polypodiidae</taxon>
        <taxon>Polypodiales</taxon>
        <taxon>Pteridineae</taxon>
        <taxon>Pteridaceae</taxon>
        <taxon>Vittarioideae</taxon>
        <taxon>Adiantum</taxon>
    </lineage>
</organism>
<reference evidence="2" key="1">
    <citation type="submission" date="2021-01" db="EMBL/GenBank/DDBJ databases">
        <title>Adiantum capillus-veneris genome.</title>
        <authorList>
            <person name="Fang Y."/>
            <person name="Liao Q."/>
        </authorList>
    </citation>
    <scope>NUCLEOTIDE SEQUENCE</scope>
    <source>
        <strain evidence="2">H3</strain>
        <tissue evidence="2">Leaf</tissue>
    </source>
</reference>
<name>A0A9D4UXN5_ADICA</name>
<comment type="caution">
    <text evidence="2">The sequence shown here is derived from an EMBL/GenBank/DDBJ whole genome shotgun (WGS) entry which is preliminary data.</text>
</comment>
<dbReference type="EMBL" id="JABFUD020000009">
    <property type="protein sequence ID" value="KAI5075453.1"/>
    <property type="molecule type" value="Genomic_DNA"/>
</dbReference>
<feature type="region of interest" description="Disordered" evidence="1">
    <location>
        <begin position="1"/>
        <end position="32"/>
    </location>
</feature>
<proteinExistence type="predicted"/>
<sequence length="134" mass="15587">MKLQLGDEKKQHARECQVRGQGRRDSGVVEDTDVSQKGMMMLYTRVHMHVNPTGRRWNGSLEDRMHGDEGMCWVEGRFLEIVEERPRGRPKRQIDSITVLRHPRNSALRWKRPDQATARYLEEGKKVPCSSLCS</sequence>
<evidence type="ECO:0000313" key="2">
    <source>
        <dbReference type="EMBL" id="KAI5075453.1"/>
    </source>
</evidence>
<evidence type="ECO:0000313" key="3">
    <source>
        <dbReference type="Proteomes" id="UP000886520"/>
    </source>
</evidence>
<feature type="compositionally biased region" description="Basic and acidic residues" evidence="1">
    <location>
        <begin position="1"/>
        <end position="27"/>
    </location>
</feature>
<dbReference type="AlphaFoldDB" id="A0A9D4UXN5"/>
<dbReference type="Proteomes" id="UP000886520">
    <property type="component" value="Chromosome 9"/>
</dbReference>
<evidence type="ECO:0000256" key="1">
    <source>
        <dbReference type="SAM" id="MobiDB-lite"/>
    </source>
</evidence>
<gene>
    <name evidence="2" type="ORF">GOP47_0009529</name>
</gene>